<dbReference type="OrthoDB" id="5244465at2"/>
<dbReference type="Pfam" id="PF02631">
    <property type="entry name" value="RecX_HTH2"/>
    <property type="match status" value="1"/>
</dbReference>
<evidence type="ECO:0000313" key="9">
    <source>
        <dbReference type="EMBL" id="SMY11336.1"/>
    </source>
</evidence>
<dbReference type="HAMAP" id="MF_01114">
    <property type="entry name" value="RecX"/>
    <property type="match status" value="1"/>
</dbReference>
<evidence type="ECO:0000256" key="1">
    <source>
        <dbReference type="ARBA" id="ARBA00004496"/>
    </source>
</evidence>
<evidence type="ECO:0000313" key="10">
    <source>
        <dbReference type="Proteomes" id="UP000234462"/>
    </source>
</evidence>
<dbReference type="GO" id="GO:0006282">
    <property type="term" value="P:regulation of DNA repair"/>
    <property type="evidence" value="ECO:0007669"/>
    <property type="project" value="UniProtKB-UniRule"/>
</dbReference>
<dbReference type="PANTHER" id="PTHR33602">
    <property type="entry name" value="REGULATORY PROTEIN RECX FAMILY PROTEIN"/>
    <property type="match status" value="1"/>
</dbReference>
<dbReference type="InterPro" id="IPR053924">
    <property type="entry name" value="RecX_HTH_2nd"/>
</dbReference>
<feature type="compositionally biased region" description="Gly residues" evidence="6">
    <location>
        <begin position="56"/>
        <end position="65"/>
    </location>
</feature>
<evidence type="ECO:0000256" key="3">
    <source>
        <dbReference type="ARBA" id="ARBA00018111"/>
    </source>
</evidence>
<dbReference type="Gene3D" id="1.10.10.10">
    <property type="entry name" value="Winged helix-like DNA-binding domain superfamily/Winged helix DNA-binding domain"/>
    <property type="match status" value="2"/>
</dbReference>
<evidence type="ECO:0000256" key="2">
    <source>
        <dbReference type="ARBA" id="ARBA00009695"/>
    </source>
</evidence>
<comment type="similarity">
    <text evidence="2 5">Belongs to the RecX family.</text>
</comment>
<keyword evidence="4 5" id="KW-0963">Cytoplasm</keyword>
<accession>A0A2H1L367</accession>
<dbReference type="InterPro" id="IPR036388">
    <property type="entry name" value="WH-like_DNA-bd_sf"/>
</dbReference>
<evidence type="ECO:0000259" key="8">
    <source>
        <dbReference type="Pfam" id="PF21982"/>
    </source>
</evidence>
<dbReference type="RefSeq" id="WP_101588126.1">
    <property type="nucleotide sequence ID" value="NZ_FXZM01000003.1"/>
</dbReference>
<sequence length="236" mass="24805">MGEPDDRQSLLDSLQRAIDAVPESPRVDVRGVGDAHSAAGPTGALSVEAPAVEAPGAGGAGGDGPSGEESDEADSGGEDQAFGEATKRAYAILALRDHSRAELRQKLVRKGCEAHIVDRLLTRLDAAGLVDDARFAEQFVRSQREGRGKSLSAITRALRDKGVSDEHVRTATEELGDDFPLALAAARKKAAGTRGLAHDVRLRRTLGLLARRGFGGSVGRRAAEQALAEEPGDDRD</sequence>
<reference evidence="10" key="1">
    <citation type="submission" date="2017-03" db="EMBL/GenBank/DDBJ databases">
        <authorList>
            <person name="Monnet C."/>
        </authorList>
    </citation>
    <scope>NUCLEOTIDE SEQUENCE [LARGE SCALE GENOMIC DNA]</scope>
    <source>
        <strain evidence="10">SJ5-8</strain>
    </source>
</reference>
<dbReference type="GO" id="GO:0005737">
    <property type="term" value="C:cytoplasm"/>
    <property type="evidence" value="ECO:0007669"/>
    <property type="project" value="UniProtKB-SubCell"/>
</dbReference>
<comment type="subcellular location">
    <subcellularLocation>
        <location evidence="1 5">Cytoplasm</location>
    </subcellularLocation>
</comment>
<dbReference type="EMBL" id="FXZM01000003">
    <property type="protein sequence ID" value="SMY11336.1"/>
    <property type="molecule type" value="Genomic_DNA"/>
</dbReference>
<protein>
    <recommendedName>
        <fullName evidence="3 5">Regulatory protein RecX</fullName>
    </recommendedName>
</protein>
<feature type="domain" description="RecX second three-helical" evidence="7">
    <location>
        <begin position="131"/>
        <end position="171"/>
    </location>
</feature>
<dbReference type="InterPro" id="IPR053926">
    <property type="entry name" value="RecX_HTH_1st"/>
</dbReference>
<gene>
    <name evidence="5" type="primary">recX</name>
    <name evidence="9" type="ORF">BJEO58_00921</name>
</gene>
<feature type="compositionally biased region" description="Acidic residues" evidence="6">
    <location>
        <begin position="66"/>
        <end position="77"/>
    </location>
</feature>
<evidence type="ECO:0000256" key="4">
    <source>
        <dbReference type="ARBA" id="ARBA00022490"/>
    </source>
</evidence>
<evidence type="ECO:0000259" key="7">
    <source>
        <dbReference type="Pfam" id="PF02631"/>
    </source>
</evidence>
<name>A0A2H1L367_9MICO</name>
<dbReference type="Pfam" id="PF21982">
    <property type="entry name" value="RecX_HTH1"/>
    <property type="match status" value="1"/>
</dbReference>
<feature type="domain" description="RecX first three-helical" evidence="8">
    <location>
        <begin position="87"/>
        <end position="124"/>
    </location>
</feature>
<organism evidence="9 10">
    <name type="scientific">Brevibacterium jeotgali</name>
    <dbReference type="NCBI Taxonomy" id="1262550"/>
    <lineage>
        <taxon>Bacteria</taxon>
        <taxon>Bacillati</taxon>
        <taxon>Actinomycetota</taxon>
        <taxon>Actinomycetes</taxon>
        <taxon>Micrococcales</taxon>
        <taxon>Brevibacteriaceae</taxon>
        <taxon>Brevibacterium</taxon>
    </lineage>
</organism>
<comment type="function">
    <text evidence="5">Modulates RecA activity.</text>
</comment>
<dbReference type="PANTHER" id="PTHR33602:SF1">
    <property type="entry name" value="REGULATORY PROTEIN RECX FAMILY PROTEIN"/>
    <property type="match status" value="1"/>
</dbReference>
<evidence type="ECO:0000256" key="6">
    <source>
        <dbReference type="SAM" id="MobiDB-lite"/>
    </source>
</evidence>
<feature type="compositionally biased region" description="Low complexity" evidence="6">
    <location>
        <begin position="46"/>
        <end position="55"/>
    </location>
</feature>
<evidence type="ECO:0000256" key="5">
    <source>
        <dbReference type="HAMAP-Rule" id="MF_01114"/>
    </source>
</evidence>
<proteinExistence type="inferred from homology"/>
<dbReference type="InterPro" id="IPR003783">
    <property type="entry name" value="Regulatory_RecX"/>
</dbReference>
<dbReference type="Proteomes" id="UP000234462">
    <property type="component" value="Unassembled WGS sequence"/>
</dbReference>
<feature type="region of interest" description="Disordered" evidence="6">
    <location>
        <begin position="18"/>
        <end position="79"/>
    </location>
</feature>
<dbReference type="AlphaFoldDB" id="A0A2H1L367"/>
<keyword evidence="10" id="KW-1185">Reference proteome</keyword>